<accession>A0AAD2FJ44</accession>
<evidence type="ECO:0000313" key="5">
    <source>
        <dbReference type="Proteomes" id="UP001295423"/>
    </source>
</evidence>
<dbReference type="EMBL" id="CAKOGP040000435">
    <property type="protein sequence ID" value="CAJ1934984.1"/>
    <property type="molecule type" value="Genomic_DNA"/>
</dbReference>
<feature type="domain" description="C2H2-type" evidence="3">
    <location>
        <begin position="573"/>
        <end position="598"/>
    </location>
</feature>
<gene>
    <name evidence="4" type="ORF">CYCCA115_LOCUS4321</name>
</gene>
<keyword evidence="1" id="KW-0862">Zinc</keyword>
<feature type="region of interest" description="Disordered" evidence="2">
    <location>
        <begin position="442"/>
        <end position="469"/>
    </location>
</feature>
<feature type="compositionally biased region" description="Basic residues" evidence="2">
    <location>
        <begin position="442"/>
        <end position="454"/>
    </location>
</feature>
<feature type="domain" description="C2H2-type" evidence="3">
    <location>
        <begin position="548"/>
        <end position="576"/>
    </location>
</feature>
<keyword evidence="1" id="KW-0863">Zinc-finger</keyword>
<evidence type="ECO:0000256" key="2">
    <source>
        <dbReference type="SAM" id="MobiDB-lite"/>
    </source>
</evidence>
<dbReference type="PROSITE" id="PS50157">
    <property type="entry name" value="ZINC_FINGER_C2H2_2"/>
    <property type="match status" value="2"/>
</dbReference>
<organism evidence="4 5">
    <name type="scientific">Cylindrotheca closterium</name>
    <dbReference type="NCBI Taxonomy" id="2856"/>
    <lineage>
        <taxon>Eukaryota</taxon>
        <taxon>Sar</taxon>
        <taxon>Stramenopiles</taxon>
        <taxon>Ochrophyta</taxon>
        <taxon>Bacillariophyta</taxon>
        <taxon>Bacillariophyceae</taxon>
        <taxon>Bacillariophycidae</taxon>
        <taxon>Bacillariales</taxon>
        <taxon>Bacillariaceae</taxon>
        <taxon>Cylindrotheca</taxon>
    </lineage>
</organism>
<dbReference type="InterPro" id="IPR013087">
    <property type="entry name" value="Znf_C2H2_type"/>
</dbReference>
<keyword evidence="5" id="KW-1185">Reference proteome</keyword>
<keyword evidence="1" id="KW-0479">Metal-binding</keyword>
<name>A0AAD2FJ44_9STRA</name>
<protein>
    <recommendedName>
        <fullName evidence="3">C2H2-type domain-containing protein</fullName>
    </recommendedName>
</protein>
<dbReference type="PROSITE" id="PS00028">
    <property type="entry name" value="ZINC_FINGER_C2H2_1"/>
    <property type="match status" value="2"/>
</dbReference>
<dbReference type="AlphaFoldDB" id="A0AAD2FJ44"/>
<dbReference type="SMART" id="SM00355">
    <property type="entry name" value="ZnF_C2H2"/>
    <property type="match status" value="2"/>
</dbReference>
<evidence type="ECO:0000256" key="1">
    <source>
        <dbReference type="PROSITE-ProRule" id="PRU00042"/>
    </source>
</evidence>
<dbReference type="Proteomes" id="UP001295423">
    <property type="component" value="Unassembled WGS sequence"/>
</dbReference>
<dbReference type="Gene3D" id="3.30.160.60">
    <property type="entry name" value="Classic Zinc Finger"/>
    <property type="match status" value="1"/>
</dbReference>
<proteinExistence type="predicted"/>
<sequence>MSNKQAGCFVYRVIDAEYPIVVRSAPSWDDAYKTKIQAKNGNLVSIDCIIQVDHDNNNNKGGPKFLRLADGSGWLFDRAFSSNGNGPVIMEPVPVESGLWCFYVDNNPVGILLRNHPIDDCASTDLNNFVLPGITLPPQQKIYCDRKVIDGSTTFYRIQGSISSWVFDKRGARFMLVPEHSIACGLFAYQITSNDGVAMRDQPDVGEEAKIPNCIADVGNLVVGDYLRQSPHGESNGPFLRLTNGMGWLFGYKYCQQVMREVLIGTGLWYWKVVNRIQLRKQPIDLFQYRFPTEYPPGAILTCDRQIIGANGVKFYRVKGTTGWVFDRRDDYSMLTPCSAPNGNSLVMMSSPPASSLPISWTIDFVRGVACAIEGIQEIGLNEESRIISFSKDGPTKTRINVYYTTRTIGTVLDHPSQGRTQLFRRDCTIGELAEIMRNPRVHTSKGYTRKRQRTSAEQAGSSIDAEEETRNKLIEVDEALETLEERRRNLVASIVEHDSKRHRLEGDASKLLNNHVQTCDNEKRLADNAREMAIRLVANAEREKASRTCQICNRVFGSVQALDNHNGAVHTHQCKFCYKQFSNPHALNQHCTATGHF</sequence>
<reference evidence="4" key="1">
    <citation type="submission" date="2023-08" db="EMBL/GenBank/DDBJ databases">
        <authorList>
            <person name="Audoor S."/>
            <person name="Bilcke G."/>
        </authorList>
    </citation>
    <scope>NUCLEOTIDE SEQUENCE</scope>
</reference>
<comment type="caution">
    <text evidence="4">The sequence shown here is derived from an EMBL/GenBank/DDBJ whole genome shotgun (WGS) entry which is preliminary data.</text>
</comment>
<dbReference type="GO" id="GO:0008270">
    <property type="term" value="F:zinc ion binding"/>
    <property type="evidence" value="ECO:0007669"/>
    <property type="project" value="UniProtKB-KW"/>
</dbReference>
<evidence type="ECO:0000313" key="4">
    <source>
        <dbReference type="EMBL" id="CAJ1934984.1"/>
    </source>
</evidence>
<evidence type="ECO:0000259" key="3">
    <source>
        <dbReference type="PROSITE" id="PS50157"/>
    </source>
</evidence>